<dbReference type="AlphaFoldDB" id="A0A1Z4BMI3"/>
<dbReference type="InterPro" id="IPR052969">
    <property type="entry name" value="Thr-specific_kinase-like"/>
</dbReference>
<dbReference type="PROSITE" id="PS50234">
    <property type="entry name" value="VWFA"/>
    <property type="match status" value="1"/>
</dbReference>
<feature type="region of interest" description="Disordered" evidence="4">
    <location>
        <begin position="26"/>
        <end position="56"/>
    </location>
</feature>
<dbReference type="PANTHER" id="PTHR47763:SF1">
    <property type="entry name" value="DUF659 DOMAIN-CONTAINING PROTEIN"/>
    <property type="match status" value="1"/>
</dbReference>
<feature type="compositionally biased region" description="Basic and acidic residues" evidence="4">
    <location>
        <begin position="42"/>
        <end position="56"/>
    </location>
</feature>
<dbReference type="Pfam" id="PF25106">
    <property type="entry name" value="VWA_4"/>
    <property type="match status" value="1"/>
</dbReference>
<dbReference type="PROSITE" id="PS51257">
    <property type="entry name" value="PROKAR_LIPOPROTEIN"/>
    <property type="match status" value="1"/>
</dbReference>
<gene>
    <name evidence="7" type="ORF">CBG49_04840</name>
</gene>
<dbReference type="PANTHER" id="PTHR47763">
    <property type="entry name" value="ALPHA-PROTEIN KINASE VWKA"/>
    <property type="match status" value="1"/>
</dbReference>
<accession>A0A1Z4BMI3</accession>
<dbReference type="Gene3D" id="3.40.50.410">
    <property type="entry name" value="von Willebrand factor, type A domain"/>
    <property type="match status" value="1"/>
</dbReference>
<reference evidence="8" key="1">
    <citation type="submission" date="2017-06" db="EMBL/GenBank/DDBJ databases">
        <title>Complete genome sequence of Capnocytophaga sp. KCOM 1579 (=ChDC OS43) isolated from a human refractory periapical abscess lesion.</title>
        <authorList>
            <person name="Kook J.-K."/>
            <person name="Park S.-N."/>
            <person name="Lim Y.K."/>
            <person name="Roh H."/>
        </authorList>
    </citation>
    <scope>NUCLEOTIDE SEQUENCE [LARGE SCALE GENOMIC DNA]</scope>
    <source>
        <strain evidence="8">ChDC OS43</strain>
    </source>
</reference>
<evidence type="ECO:0000256" key="3">
    <source>
        <dbReference type="ARBA" id="ARBA00022729"/>
    </source>
</evidence>
<dbReference type="SUPFAM" id="SSF53300">
    <property type="entry name" value="vWA-like"/>
    <property type="match status" value="1"/>
</dbReference>
<evidence type="ECO:0000256" key="1">
    <source>
        <dbReference type="ARBA" id="ARBA00004613"/>
    </source>
</evidence>
<dbReference type="Proteomes" id="UP000197007">
    <property type="component" value="Chromosome"/>
</dbReference>
<keyword evidence="3 5" id="KW-0732">Signal</keyword>
<feature type="chain" id="PRO_5013346182" description="VWFA domain-containing protein" evidence="5">
    <location>
        <begin position="19"/>
        <end position="464"/>
    </location>
</feature>
<dbReference type="GO" id="GO:0005737">
    <property type="term" value="C:cytoplasm"/>
    <property type="evidence" value="ECO:0007669"/>
    <property type="project" value="TreeGrafter"/>
</dbReference>
<protein>
    <recommendedName>
        <fullName evidence="6">VWFA domain-containing protein</fullName>
    </recommendedName>
</protein>
<feature type="signal peptide" evidence="5">
    <location>
        <begin position="1"/>
        <end position="18"/>
    </location>
</feature>
<keyword evidence="8" id="KW-1185">Reference proteome</keyword>
<organism evidence="7 8">
    <name type="scientific">Capnocytophaga endodontalis</name>
    <dbReference type="NCBI Taxonomy" id="2708117"/>
    <lineage>
        <taxon>Bacteria</taxon>
        <taxon>Pseudomonadati</taxon>
        <taxon>Bacteroidota</taxon>
        <taxon>Flavobacteriia</taxon>
        <taxon>Flavobacteriales</taxon>
        <taxon>Flavobacteriaceae</taxon>
        <taxon>Capnocytophaga</taxon>
    </lineage>
</organism>
<evidence type="ECO:0000256" key="4">
    <source>
        <dbReference type="SAM" id="MobiDB-lite"/>
    </source>
</evidence>
<dbReference type="RefSeq" id="WP_088593604.1">
    <property type="nucleotide sequence ID" value="NZ_CP022022.1"/>
</dbReference>
<dbReference type="KEGG" id="capn:CBG49_04840"/>
<evidence type="ECO:0000256" key="5">
    <source>
        <dbReference type="SAM" id="SignalP"/>
    </source>
</evidence>
<evidence type="ECO:0000259" key="6">
    <source>
        <dbReference type="PROSITE" id="PS50234"/>
    </source>
</evidence>
<dbReference type="GO" id="GO:0004674">
    <property type="term" value="F:protein serine/threonine kinase activity"/>
    <property type="evidence" value="ECO:0007669"/>
    <property type="project" value="TreeGrafter"/>
</dbReference>
<evidence type="ECO:0000256" key="2">
    <source>
        <dbReference type="ARBA" id="ARBA00022525"/>
    </source>
</evidence>
<evidence type="ECO:0000313" key="8">
    <source>
        <dbReference type="Proteomes" id="UP000197007"/>
    </source>
</evidence>
<dbReference type="InterPro" id="IPR036465">
    <property type="entry name" value="vWFA_dom_sf"/>
</dbReference>
<name>A0A1Z4BMI3_9FLAO</name>
<proteinExistence type="predicted"/>
<evidence type="ECO:0000313" key="7">
    <source>
        <dbReference type="EMBL" id="ASF42453.1"/>
    </source>
</evidence>
<dbReference type="InterPro" id="IPR056861">
    <property type="entry name" value="HMCN1-like_VWA"/>
</dbReference>
<sequence>MKNLSYFLLLCLVLLVCACGDRKAYKPADRGSSTGDYGGITEYRDESSSGDYREESSGELAEIAVVGYGEKSTKRKHSKTTVDVIRNDESTMSAKMSVAKDVATSKPAKRTEPKHPKCRPESDPQPQSGLVTAGEWNDLNSWDFYQKTLNKNEFASFPEYWQMYTNHRIAVLLTANSKPVVNASVALYRNNTLLWTAKTDNTGKAELWVSAFQKEKELNTEHLRLKVNNEWISTENPISETTLNRIALKNNTEKTSNEVQIAFMVDATGSMSDELEFLKMDLKNVISKVEEGNKNLKISTGTVFYRDEGDDYVVKHSDFTKDINKTIQFINSQKADGGGDFPEAVHTALNELNKLQWDAEARTRIAFLVLDAPPHHEDKVLKSVQASVKTAAEKGIKLIPIVASGIDKPTEFLMRFMAMYTNGTYVFITDDSGIGNAHLEPSVGEYQVEKLSNLMIRLIKKYTE</sequence>
<feature type="compositionally biased region" description="Basic and acidic residues" evidence="4">
    <location>
        <begin position="109"/>
        <end position="122"/>
    </location>
</feature>
<dbReference type="InterPro" id="IPR002035">
    <property type="entry name" value="VWF_A"/>
</dbReference>
<dbReference type="CDD" id="cd00198">
    <property type="entry name" value="vWFA"/>
    <property type="match status" value="1"/>
</dbReference>
<dbReference type="EMBL" id="CP022022">
    <property type="protein sequence ID" value="ASF42453.1"/>
    <property type="molecule type" value="Genomic_DNA"/>
</dbReference>
<feature type="domain" description="VWFA" evidence="6">
    <location>
        <begin position="260"/>
        <end position="451"/>
    </location>
</feature>
<comment type="subcellular location">
    <subcellularLocation>
        <location evidence="1">Secreted</location>
    </subcellularLocation>
</comment>
<keyword evidence="2" id="KW-0964">Secreted</keyword>
<feature type="region of interest" description="Disordered" evidence="4">
    <location>
        <begin position="94"/>
        <end position="130"/>
    </location>
</feature>